<dbReference type="InterPro" id="IPR012929">
    <property type="entry name" value="Nucleoprot-TPR/MLP1-2_dom"/>
</dbReference>
<dbReference type="Pfam" id="PF07926">
    <property type="entry name" value="TPR_MLP1_2"/>
    <property type="match status" value="1"/>
</dbReference>
<accession>A0A164UGK6</accession>
<feature type="coiled-coil region" evidence="4">
    <location>
        <begin position="21"/>
        <end position="111"/>
    </location>
</feature>
<feature type="coiled-coil region" evidence="4">
    <location>
        <begin position="344"/>
        <end position="399"/>
    </location>
</feature>
<dbReference type="GO" id="GO:0017056">
    <property type="term" value="F:structural constituent of nuclear pore"/>
    <property type="evidence" value="ECO:0007669"/>
    <property type="project" value="TreeGrafter"/>
</dbReference>
<proteinExistence type="predicted"/>
<gene>
    <name evidence="8" type="ORF">SISNIDRAFT_104297</name>
</gene>
<dbReference type="PANTHER" id="PTHR18898">
    <property type="entry name" value="NUCLEOPROTEIN TPR-RELATED"/>
    <property type="match status" value="1"/>
</dbReference>
<dbReference type="GO" id="GO:0006406">
    <property type="term" value="P:mRNA export from nucleus"/>
    <property type="evidence" value="ECO:0007669"/>
    <property type="project" value="TreeGrafter"/>
</dbReference>
<dbReference type="OrthoDB" id="343070at2759"/>
<evidence type="ECO:0000313" key="8">
    <source>
        <dbReference type="EMBL" id="KZS93210.1"/>
    </source>
</evidence>
<feature type="domain" description="Nucleoprotein TPR/MPL1" evidence="6">
    <location>
        <begin position="82"/>
        <end position="157"/>
    </location>
</feature>
<feature type="coiled-coil region" evidence="4">
    <location>
        <begin position="872"/>
        <end position="899"/>
    </location>
</feature>
<feature type="coiled-coil region" evidence="4">
    <location>
        <begin position="953"/>
        <end position="1047"/>
    </location>
</feature>
<feature type="domain" description="NUA/TPR/MLP1-2-like" evidence="7">
    <location>
        <begin position="381"/>
        <end position="478"/>
    </location>
</feature>
<feature type="coiled-coil region" evidence="4">
    <location>
        <begin position="569"/>
        <end position="638"/>
    </location>
</feature>
<dbReference type="Pfam" id="PF25785">
    <property type="entry name" value="TPR"/>
    <property type="match status" value="1"/>
</dbReference>
<sequence>MNLENEKLLLAQAQSSTGSEVEKLKYELSQVESEKRDLLAVVGRLHSDDKQMEEEVQSLRSNLKQVRGEYQELQSQLADLKSSDTHMKFKIQTLEQQLDHAQSSSKSYSEEVATKSEEFSKFRREKHAEIVSLQSSLDSLNTAYSGVQATLQSVQETYGRQNQQLTQATQKVSQLEAQLADQAASFRSESANQERLIELLERRNEQARTRVQEVESEWETMVKTAEERESSLVADLERQKKRGDQLEAVVEELRAEKERAAEGELALLNEETTPGVNRDRGFFTLSPAAGVAARLQKSGKTFTEVYTDYVRIQGELAGSQSEARRLQDLLSQVLADIEERSPVLAQQRQDFERIKAEAEVLTGQLTQTLSERDQYSRRVADLEKQLQSERLMIAELEQSGADLGRQVTNLTRRIAIMENPSLEDIPMLPVAPAEALSADLALSTDQVVLFENLPSLQAQNQKLLRISHSLALAFDRREQELRQGLEREESEAIREANDAIALLEDQIESQSRSHQMRINALAKELEIAKMAAPQQSGALLPPVNGTESQLQTDMQDHFEAYRLELGIDASRLREDLAKSQHELNQKAADLAKANGTIQFLNERQRMMQDEQQLKTREIEALNRRIQDLRDQHTKLELTYSQTADNATHAHSIAERLRTECANLRAEQEIWKSIESRLTSENRVLAKERSQFADLANNIQKMHHDLEMSGQSDRRRMEGQIQSMDLQLQDLRAQVTREREISRNLSLQKDVETRELHLRLDQTTSDLGSAKQSLIKVEADYSHAKARIDELLKEVETAREKLSVYERHPGADVAPLQRHEHELRAEAAQLSADFKQTQQALTAALAHVEQYKSISESNERAFQELTATFDELKKSAQEKLEGKEAEVKSLLQKLNDQQVHTTSLNERIADLDKTLATERLAFKEEQRNLETQIVNLSTSAANSETDSASRDNELRSLEQRAKTSEQKYEDEIKAHAESIKAADLLKQELVQAQAVIRDIQTKADAAEANLATSEASWRNQRAALDKEMADLTKRCQELTGQNERLHAHLESVSAQASRIRQAADAPVDQTDASNGVDDKLSDLRAVVSYLRKEKEIVDLHLEVSREQDGSLRRARTCRAVGYLCC</sequence>
<keyword evidence="9" id="KW-1185">Reference proteome</keyword>
<dbReference type="PANTHER" id="PTHR18898:SF2">
    <property type="entry name" value="NUCLEOPROTEIN TPR"/>
    <property type="match status" value="1"/>
</dbReference>
<dbReference type="Gene3D" id="1.10.287.1490">
    <property type="match status" value="1"/>
</dbReference>
<dbReference type="InterPro" id="IPR057577">
    <property type="entry name" value="Nucleoprot-TPR/MLP1_dom"/>
</dbReference>
<evidence type="ECO:0000256" key="3">
    <source>
        <dbReference type="ARBA" id="ARBA00023242"/>
    </source>
</evidence>
<dbReference type="Proteomes" id="UP000076722">
    <property type="component" value="Unassembled WGS sequence"/>
</dbReference>
<feature type="coiled-coil region" evidence="4">
    <location>
        <begin position="773"/>
        <end position="839"/>
    </location>
</feature>
<evidence type="ECO:0000256" key="2">
    <source>
        <dbReference type="ARBA" id="ARBA00023054"/>
    </source>
</evidence>
<feature type="domain" description="Nucleoprotein TPR/MLP1-2" evidence="5">
    <location>
        <begin position="924"/>
        <end position="1051"/>
    </location>
</feature>
<evidence type="ECO:0000256" key="1">
    <source>
        <dbReference type="ARBA" id="ARBA00004123"/>
    </source>
</evidence>
<evidence type="ECO:0000259" key="7">
    <source>
        <dbReference type="Pfam" id="PF25785"/>
    </source>
</evidence>
<dbReference type="GO" id="GO:0005643">
    <property type="term" value="C:nuclear pore"/>
    <property type="evidence" value="ECO:0007669"/>
    <property type="project" value="TreeGrafter"/>
</dbReference>
<dbReference type="STRING" id="1314777.A0A164UGK6"/>
<feature type="coiled-coil region" evidence="4">
    <location>
        <begin position="151"/>
        <end position="263"/>
    </location>
</feature>
<protein>
    <submittedName>
        <fullName evidence="8">Uncharacterized protein</fullName>
    </submittedName>
</protein>
<evidence type="ECO:0000259" key="6">
    <source>
        <dbReference type="Pfam" id="PF25481"/>
    </source>
</evidence>
<dbReference type="Pfam" id="PF25481">
    <property type="entry name" value="Nucleoprot-TPR"/>
    <property type="match status" value="1"/>
</dbReference>
<dbReference type="InterPro" id="IPR057974">
    <property type="entry name" value="NUA/TPR/MLP1-2-like_dom"/>
</dbReference>
<evidence type="ECO:0000313" key="9">
    <source>
        <dbReference type="Proteomes" id="UP000076722"/>
    </source>
</evidence>
<evidence type="ECO:0000259" key="5">
    <source>
        <dbReference type="Pfam" id="PF07926"/>
    </source>
</evidence>
<evidence type="ECO:0000256" key="4">
    <source>
        <dbReference type="SAM" id="Coils"/>
    </source>
</evidence>
<comment type="subcellular location">
    <subcellularLocation>
        <location evidence="1">Nucleus</location>
    </subcellularLocation>
</comment>
<organism evidence="8 9">
    <name type="scientific">Sistotremastrum niveocremeum HHB9708</name>
    <dbReference type="NCBI Taxonomy" id="1314777"/>
    <lineage>
        <taxon>Eukaryota</taxon>
        <taxon>Fungi</taxon>
        <taxon>Dikarya</taxon>
        <taxon>Basidiomycota</taxon>
        <taxon>Agaricomycotina</taxon>
        <taxon>Agaricomycetes</taxon>
        <taxon>Sistotremastrales</taxon>
        <taxon>Sistotremastraceae</taxon>
        <taxon>Sertulicium</taxon>
        <taxon>Sertulicium niveocremeum</taxon>
    </lineage>
</organism>
<reference evidence="8 9" key="1">
    <citation type="journal article" date="2016" name="Mol. Biol. Evol.">
        <title>Comparative Genomics of Early-Diverging Mushroom-Forming Fungi Provides Insights into the Origins of Lignocellulose Decay Capabilities.</title>
        <authorList>
            <person name="Nagy L.G."/>
            <person name="Riley R."/>
            <person name="Tritt A."/>
            <person name="Adam C."/>
            <person name="Daum C."/>
            <person name="Floudas D."/>
            <person name="Sun H."/>
            <person name="Yadav J.S."/>
            <person name="Pangilinan J."/>
            <person name="Larsson K.H."/>
            <person name="Matsuura K."/>
            <person name="Barry K."/>
            <person name="Labutti K."/>
            <person name="Kuo R."/>
            <person name="Ohm R.A."/>
            <person name="Bhattacharya S.S."/>
            <person name="Shirouzu T."/>
            <person name="Yoshinaga Y."/>
            <person name="Martin F.M."/>
            <person name="Grigoriev I.V."/>
            <person name="Hibbett D.S."/>
        </authorList>
    </citation>
    <scope>NUCLEOTIDE SEQUENCE [LARGE SCALE GENOMIC DNA]</scope>
    <source>
        <strain evidence="8 9">HHB9708</strain>
    </source>
</reference>
<keyword evidence="2 4" id="KW-0175">Coiled coil</keyword>
<feature type="coiled-coil region" evidence="4">
    <location>
        <begin position="486"/>
        <end position="513"/>
    </location>
</feature>
<name>A0A164UGK6_9AGAM</name>
<dbReference type="EMBL" id="KV419408">
    <property type="protein sequence ID" value="KZS93210.1"/>
    <property type="molecule type" value="Genomic_DNA"/>
</dbReference>
<dbReference type="AlphaFoldDB" id="A0A164UGK6"/>
<keyword evidence="3" id="KW-0539">Nucleus</keyword>
<dbReference type="GO" id="GO:0006606">
    <property type="term" value="P:protein import into nucleus"/>
    <property type="evidence" value="ECO:0007669"/>
    <property type="project" value="InterPro"/>
</dbReference>